<comment type="caution">
    <text evidence="2">The sequence shown here is derived from an EMBL/GenBank/DDBJ whole genome shotgun (WGS) entry which is preliminary data.</text>
</comment>
<dbReference type="AlphaFoldDB" id="A0A317X326"/>
<feature type="signal peptide" evidence="1">
    <location>
        <begin position="1"/>
        <end position="19"/>
    </location>
</feature>
<dbReference type="RefSeq" id="XP_025469790.1">
    <property type="nucleotide sequence ID" value="XM_025611204.1"/>
</dbReference>
<keyword evidence="1" id="KW-0732">Signal</keyword>
<reference evidence="2 3" key="1">
    <citation type="submission" date="2016-12" db="EMBL/GenBank/DDBJ databases">
        <title>The genomes of Aspergillus section Nigri reveals drivers in fungal speciation.</title>
        <authorList>
            <consortium name="DOE Joint Genome Institute"/>
            <person name="Vesth T.C."/>
            <person name="Nybo J."/>
            <person name="Theobald S."/>
            <person name="Brandl J."/>
            <person name="Frisvad J.C."/>
            <person name="Nielsen K.F."/>
            <person name="Lyhne E.K."/>
            <person name="Kogle M.E."/>
            <person name="Kuo A."/>
            <person name="Riley R."/>
            <person name="Clum A."/>
            <person name="Nolan M."/>
            <person name="Lipzen A."/>
            <person name="Salamov A."/>
            <person name="Henrissat B."/>
            <person name="Wiebenga A."/>
            <person name="De Vries R.P."/>
            <person name="Grigoriev I.V."/>
            <person name="Mortensen U.H."/>
            <person name="Andersen M.R."/>
            <person name="Baker S.E."/>
        </authorList>
    </citation>
    <scope>NUCLEOTIDE SEQUENCE [LARGE SCALE GENOMIC DNA]</scope>
    <source>
        <strain evidence="2 3">CBS 115572</strain>
    </source>
</reference>
<organism evidence="2 3">
    <name type="scientific">Aspergillus sclerotioniger CBS 115572</name>
    <dbReference type="NCBI Taxonomy" id="1450535"/>
    <lineage>
        <taxon>Eukaryota</taxon>
        <taxon>Fungi</taxon>
        <taxon>Dikarya</taxon>
        <taxon>Ascomycota</taxon>
        <taxon>Pezizomycotina</taxon>
        <taxon>Eurotiomycetes</taxon>
        <taxon>Eurotiomycetidae</taxon>
        <taxon>Eurotiales</taxon>
        <taxon>Aspergillaceae</taxon>
        <taxon>Aspergillus</taxon>
        <taxon>Aspergillus subgen. Circumdati</taxon>
    </lineage>
</organism>
<dbReference type="OrthoDB" id="5100247at2759"/>
<protein>
    <submittedName>
        <fullName evidence="2">Uncharacterized protein</fullName>
    </submittedName>
</protein>
<name>A0A317X326_9EURO</name>
<accession>A0A317X326</accession>
<dbReference type="Proteomes" id="UP000246702">
    <property type="component" value="Unassembled WGS sequence"/>
</dbReference>
<feature type="chain" id="PRO_5016377741" evidence="1">
    <location>
        <begin position="20"/>
        <end position="197"/>
    </location>
</feature>
<evidence type="ECO:0000256" key="1">
    <source>
        <dbReference type="SAM" id="SignalP"/>
    </source>
</evidence>
<proteinExistence type="predicted"/>
<gene>
    <name evidence="2" type="ORF">BO94DRAFT_532836</name>
</gene>
<evidence type="ECO:0000313" key="2">
    <source>
        <dbReference type="EMBL" id="PWY93029.1"/>
    </source>
</evidence>
<keyword evidence="3" id="KW-1185">Reference proteome</keyword>
<sequence>MRVFYLFTLFILSEGTISAQNVSYTELIEPLFLDFTLDEILQNNTKGWPIVEPWASEYVNSILEGRYGDAVWASYNIGGDVNSDTGIVEGTNLTVLESIEEDALGYRTNDPDNYAEALSFYTQTGNTDGHTDIVDMLIRIGQQDVVEAKMELDKRKTWGIRCSPYDLAYKSSCLNILERMSTAKTYVGGIRRLGAYG</sequence>
<evidence type="ECO:0000313" key="3">
    <source>
        <dbReference type="Proteomes" id="UP000246702"/>
    </source>
</evidence>
<dbReference type="GeneID" id="37113347"/>
<dbReference type="EMBL" id="MSFK01000007">
    <property type="protein sequence ID" value="PWY93029.1"/>
    <property type="molecule type" value="Genomic_DNA"/>
</dbReference>